<dbReference type="RefSeq" id="WP_290142145.1">
    <property type="nucleotide sequence ID" value="NZ_CP101620.1"/>
</dbReference>
<accession>A0ABY5I7K0</accession>
<feature type="DNA-binding region" description="H-T-H motif" evidence="2">
    <location>
        <begin position="27"/>
        <end position="46"/>
    </location>
</feature>
<keyword evidence="1 2" id="KW-0238">DNA-binding</keyword>
<dbReference type="SUPFAM" id="SSF46689">
    <property type="entry name" value="Homeodomain-like"/>
    <property type="match status" value="1"/>
</dbReference>
<name>A0ABY5I7K0_9FIRM</name>
<evidence type="ECO:0000259" key="3">
    <source>
        <dbReference type="PROSITE" id="PS50977"/>
    </source>
</evidence>
<dbReference type="InterPro" id="IPR001647">
    <property type="entry name" value="HTH_TetR"/>
</dbReference>
<keyword evidence="5" id="KW-1185">Reference proteome</keyword>
<dbReference type="Proteomes" id="UP001060112">
    <property type="component" value="Chromosome"/>
</dbReference>
<organism evidence="4 5">
    <name type="scientific">Allocoprobacillus halotolerans</name>
    <dbReference type="NCBI Taxonomy" id="2944914"/>
    <lineage>
        <taxon>Bacteria</taxon>
        <taxon>Bacillati</taxon>
        <taxon>Bacillota</taxon>
        <taxon>Erysipelotrichia</taxon>
        <taxon>Erysipelotrichales</taxon>
        <taxon>Erysipelotrichaceae</taxon>
        <taxon>Allocoprobacillus</taxon>
    </lineage>
</organism>
<dbReference type="InterPro" id="IPR050624">
    <property type="entry name" value="HTH-type_Tx_Regulator"/>
</dbReference>
<dbReference type="PROSITE" id="PS50977">
    <property type="entry name" value="HTH_TETR_2"/>
    <property type="match status" value="1"/>
</dbReference>
<sequence>MEIKDTKTLLSQSLMSLLQTKKLDQIRVYEICQECGLSKKAFYYHFQDKYDLATYMTNEIESENIKDFLYTDSIYKDICLGNPLLLHVVEGSEELLSKRVQLWLKQYPPIIGYHMFIHCHDKNNPNNYRHECECIGRKKLLEDIFQKLHLQMDDKFIDLAVTSLTSIADYYYSRWNYQNDYNETEGNELIITSINMLNFWIQTAKRKDQSCLD</sequence>
<dbReference type="EMBL" id="CP101620">
    <property type="protein sequence ID" value="UTY40698.1"/>
    <property type="molecule type" value="Genomic_DNA"/>
</dbReference>
<dbReference type="PANTHER" id="PTHR43479">
    <property type="entry name" value="ACREF/ENVCD OPERON REPRESSOR-RELATED"/>
    <property type="match status" value="1"/>
</dbReference>
<dbReference type="Gene3D" id="1.10.357.10">
    <property type="entry name" value="Tetracycline Repressor, domain 2"/>
    <property type="match status" value="1"/>
</dbReference>
<gene>
    <name evidence="4" type="ORF">NMU03_08065</name>
</gene>
<dbReference type="InterPro" id="IPR009057">
    <property type="entry name" value="Homeodomain-like_sf"/>
</dbReference>
<protein>
    <submittedName>
        <fullName evidence="4">TetR/AcrR family transcriptional regulator</fullName>
    </submittedName>
</protein>
<proteinExistence type="predicted"/>
<feature type="domain" description="HTH tetR-type" evidence="3">
    <location>
        <begin position="4"/>
        <end position="64"/>
    </location>
</feature>
<dbReference type="Pfam" id="PF00440">
    <property type="entry name" value="TetR_N"/>
    <property type="match status" value="1"/>
</dbReference>
<evidence type="ECO:0000313" key="5">
    <source>
        <dbReference type="Proteomes" id="UP001060112"/>
    </source>
</evidence>
<evidence type="ECO:0000313" key="4">
    <source>
        <dbReference type="EMBL" id="UTY40698.1"/>
    </source>
</evidence>
<evidence type="ECO:0000256" key="1">
    <source>
        <dbReference type="ARBA" id="ARBA00023125"/>
    </source>
</evidence>
<evidence type="ECO:0000256" key="2">
    <source>
        <dbReference type="PROSITE-ProRule" id="PRU00335"/>
    </source>
</evidence>
<reference evidence="4" key="1">
    <citation type="submission" date="2022-07" db="EMBL/GenBank/DDBJ databases">
        <title>Faecal culturing of patients with breast cancer.</title>
        <authorList>
            <person name="Teng N.M.Y."/>
            <person name="Kiu R."/>
            <person name="Evans R."/>
            <person name="Baker D.J."/>
            <person name="Zenner C."/>
            <person name="Robinson S.D."/>
            <person name="Hall L.J."/>
        </authorList>
    </citation>
    <scope>NUCLEOTIDE SEQUENCE</scope>
    <source>
        <strain evidence="4">LH1062</strain>
    </source>
</reference>
<dbReference type="PANTHER" id="PTHR43479:SF7">
    <property type="entry name" value="TETR-FAMILY TRANSCRIPTIONAL REGULATOR"/>
    <property type="match status" value="1"/>
</dbReference>